<evidence type="ECO:0000313" key="5">
    <source>
        <dbReference type="Proteomes" id="UP000266568"/>
    </source>
</evidence>
<keyword evidence="2" id="KW-0456">Lyase</keyword>
<proteinExistence type="inferred from homology"/>
<comment type="caution">
    <text evidence="4">The sequence shown here is derived from an EMBL/GenBank/DDBJ whole genome shotgun (WGS) entry which is preliminary data.</text>
</comment>
<dbReference type="CDD" id="cd11613">
    <property type="entry name" value="SAF_AH_GD"/>
    <property type="match status" value="1"/>
</dbReference>
<reference evidence="4 5" key="1">
    <citation type="submission" date="2018-08" db="EMBL/GenBank/DDBJ databases">
        <title>Genomic Encyclopedia of Type Strains, Phase IV (KMG-IV): sequencing the most valuable type-strain genomes for metagenomic binning, comparative biology and taxonomic classification.</title>
        <authorList>
            <person name="Goeker M."/>
        </authorList>
    </citation>
    <scope>NUCLEOTIDE SEQUENCE [LARGE SCALE GENOMIC DNA]</scope>
    <source>
        <strain evidence="4 5">DSM 25527</strain>
    </source>
</reference>
<evidence type="ECO:0000256" key="2">
    <source>
        <dbReference type="ARBA" id="ARBA00023239"/>
    </source>
</evidence>
<dbReference type="GO" id="GO:0016829">
    <property type="term" value="F:lyase activity"/>
    <property type="evidence" value="ECO:0007669"/>
    <property type="project" value="UniProtKB-KW"/>
</dbReference>
<dbReference type="Gene3D" id="2.30.130.110">
    <property type="match status" value="1"/>
</dbReference>
<dbReference type="Pfam" id="PF04295">
    <property type="entry name" value="GD_AH_second"/>
    <property type="match status" value="1"/>
</dbReference>
<accession>A0A397PIE1</accession>
<organism evidence="4 5">
    <name type="scientific">Hephaestia caeni</name>
    <dbReference type="NCBI Taxonomy" id="645617"/>
    <lineage>
        <taxon>Bacteria</taxon>
        <taxon>Pseudomonadati</taxon>
        <taxon>Pseudomonadota</taxon>
        <taxon>Alphaproteobacteria</taxon>
        <taxon>Sphingomonadales</taxon>
        <taxon>Sphingomonadaceae</taxon>
        <taxon>Hephaestia</taxon>
    </lineage>
</organism>
<dbReference type="InterPro" id="IPR007392">
    <property type="entry name" value="GD_AH_second"/>
</dbReference>
<keyword evidence="5" id="KW-1185">Reference proteome</keyword>
<dbReference type="PANTHER" id="PTHR30536">
    <property type="entry name" value="ALTRONATE/GALACTARATE DEHYDRATASE"/>
    <property type="match status" value="1"/>
</dbReference>
<dbReference type="AlphaFoldDB" id="A0A397PIE1"/>
<dbReference type="EMBL" id="QXDC01000002">
    <property type="protein sequence ID" value="RIA46927.1"/>
    <property type="molecule type" value="Genomic_DNA"/>
</dbReference>
<dbReference type="InterPro" id="IPR052172">
    <property type="entry name" value="UxaA_altronate/galactarate_dh"/>
</dbReference>
<feature type="domain" description="SAF" evidence="3">
    <location>
        <begin position="20"/>
        <end position="88"/>
    </location>
</feature>
<evidence type="ECO:0000313" key="4">
    <source>
        <dbReference type="EMBL" id="RIA46927.1"/>
    </source>
</evidence>
<dbReference type="GO" id="GO:0019698">
    <property type="term" value="P:D-galacturonate catabolic process"/>
    <property type="evidence" value="ECO:0007669"/>
    <property type="project" value="TreeGrafter"/>
</dbReference>
<dbReference type="SMART" id="SM00858">
    <property type="entry name" value="SAF"/>
    <property type="match status" value="1"/>
</dbReference>
<dbReference type="InterPro" id="IPR048332">
    <property type="entry name" value="GD_AH_C"/>
</dbReference>
<protein>
    <submittedName>
        <fullName evidence="4">Altronate hydrolase</fullName>
    </submittedName>
</protein>
<keyword evidence="4" id="KW-0378">Hydrolase</keyword>
<dbReference type="OrthoDB" id="9804574at2"/>
<evidence type="ECO:0000259" key="3">
    <source>
        <dbReference type="SMART" id="SM00858"/>
    </source>
</evidence>
<gene>
    <name evidence="4" type="ORF">DFR49_1489</name>
</gene>
<evidence type="ECO:0000256" key="1">
    <source>
        <dbReference type="ARBA" id="ARBA00010986"/>
    </source>
</evidence>
<dbReference type="RefSeq" id="WP_119035340.1">
    <property type="nucleotide sequence ID" value="NZ_QXDC01000002.1"/>
</dbReference>
<comment type="similarity">
    <text evidence="1">Belongs to the UxaA family.</text>
</comment>
<dbReference type="Proteomes" id="UP000266568">
    <property type="component" value="Unassembled WGS sequence"/>
</dbReference>
<name>A0A397PIE1_9SPHN</name>
<dbReference type="PANTHER" id="PTHR30536:SF5">
    <property type="entry name" value="ALTRONATE DEHYDRATASE"/>
    <property type="match status" value="1"/>
</dbReference>
<dbReference type="InterPro" id="IPR013974">
    <property type="entry name" value="SAF"/>
</dbReference>
<sequence length="511" mass="53257">MTLSGKVPSSFPAVRIHPRDNVVTASRRIAAGEAIGDGVTAETAVPMGHKIAAVAIGAGMPVLKYGQVIGAATRDIARGAHVHVHNMEMCDVRAEIAVNAAPVPTNTAAERHFRGYRRPNGTVGVRNYVGVLTSVNCAGTAARLIAEAAEKTGLLADYPGIDGIVPISHGTGCGLSDKGEGFDILRRTLWGTAANPNFGAVLLVGLGCEVVQSAQLAADFGLRGRDDFQTFTIQDVGGTRKAVERGLDALRELLPVAAAARRTECPASELRLGLQCGGSDAWSGLTANPALGNAVDRLVALGGTAILSETPEIFGADHLLAARAVHPDVARRLAARLAWWEEYTTLHGAQMNSNPSPGNLAGGLTTILEKSLGAVAKAGTSPLVDVIEYAEPLRRNGLVFMDSPGFDPCSATGQVASGATLIAFTTGRGSAFGFKPSPSIKLSSNTPLYERMTDDIDIDCGGIMTGRTTIEDKGKDILDLLLDVASGTRTKSEELGYGGIEFVPWQIGAVM</sequence>
<dbReference type="GO" id="GO:0016787">
    <property type="term" value="F:hydrolase activity"/>
    <property type="evidence" value="ECO:0007669"/>
    <property type="project" value="UniProtKB-KW"/>
</dbReference>
<dbReference type="Pfam" id="PF20629">
    <property type="entry name" value="GD_AH_C"/>
    <property type="match status" value="1"/>
</dbReference>
<dbReference type="Pfam" id="PF08666">
    <property type="entry name" value="SAF"/>
    <property type="match status" value="1"/>
</dbReference>
<dbReference type="InterPro" id="IPR044144">
    <property type="entry name" value="SAF_UxaA/GarD"/>
</dbReference>